<protein>
    <submittedName>
        <fullName evidence="3">Formimidoylglutamate deiminase</fullName>
    </submittedName>
</protein>
<feature type="domain" description="Amidohydrolase-related" evidence="2">
    <location>
        <begin position="62"/>
        <end position="434"/>
    </location>
</feature>
<dbReference type="OrthoDB" id="3204583at2"/>
<dbReference type="GO" id="GO:0016810">
    <property type="term" value="F:hydrolase activity, acting on carbon-nitrogen (but not peptide) bonds"/>
    <property type="evidence" value="ECO:0007669"/>
    <property type="project" value="InterPro"/>
</dbReference>
<evidence type="ECO:0000256" key="1">
    <source>
        <dbReference type="ARBA" id="ARBA00022801"/>
    </source>
</evidence>
<dbReference type="InterPro" id="IPR010252">
    <property type="entry name" value="HutF"/>
</dbReference>
<dbReference type="InterPro" id="IPR011059">
    <property type="entry name" value="Metal-dep_hydrolase_composite"/>
</dbReference>
<dbReference type="PANTHER" id="PTHR43794:SF11">
    <property type="entry name" value="AMIDOHYDROLASE-RELATED DOMAIN-CONTAINING PROTEIN"/>
    <property type="match status" value="1"/>
</dbReference>
<evidence type="ECO:0000259" key="2">
    <source>
        <dbReference type="Pfam" id="PF01979"/>
    </source>
</evidence>
<evidence type="ECO:0000313" key="3">
    <source>
        <dbReference type="EMBL" id="GEP69033.1"/>
    </source>
</evidence>
<dbReference type="Gene3D" id="2.30.40.10">
    <property type="entry name" value="Urease, subunit C, domain 1"/>
    <property type="match status" value="1"/>
</dbReference>
<dbReference type="InterPro" id="IPR050287">
    <property type="entry name" value="MTA/SAH_deaminase"/>
</dbReference>
<dbReference type="AlphaFoldDB" id="A0A512PCU2"/>
<dbReference type="PANTHER" id="PTHR43794">
    <property type="entry name" value="AMINOHYDROLASE SSNA-RELATED"/>
    <property type="match status" value="1"/>
</dbReference>
<dbReference type="Gene3D" id="3.20.20.140">
    <property type="entry name" value="Metal-dependent hydrolases"/>
    <property type="match status" value="1"/>
</dbReference>
<organism evidence="3 4">
    <name type="scientific">Cellulomonas soli</name>
    <dbReference type="NCBI Taxonomy" id="931535"/>
    <lineage>
        <taxon>Bacteria</taxon>
        <taxon>Bacillati</taxon>
        <taxon>Actinomycetota</taxon>
        <taxon>Actinomycetes</taxon>
        <taxon>Micrococcales</taxon>
        <taxon>Cellulomonadaceae</taxon>
        <taxon>Cellulomonas</taxon>
    </lineage>
</organism>
<dbReference type="Pfam" id="PF01979">
    <property type="entry name" value="Amidohydro_1"/>
    <property type="match status" value="1"/>
</dbReference>
<keyword evidence="1" id="KW-0378">Hydrolase</keyword>
<dbReference type="InterPro" id="IPR032466">
    <property type="entry name" value="Metal_Hydrolase"/>
</dbReference>
<proteinExistence type="predicted"/>
<dbReference type="NCBIfam" id="TIGR02022">
    <property type="entry name" value="hutF"/>
    <property type="match status" value="1"/>
</dbReference>
<dbReference type="RefSeq" id="WP_146952798.1">
    <property type="nucleotide sequence ID" value="NZ_BAABBJ010000003.1"/>
</dbReference>
<dbReference type="EMBL" id="BKAL01000005">
    <property type="protein sequence ID" value="GEP69033.1"/>
    <property type="molecule type" value="Genomic_DNA"/>
</dbReference>
<sequence>MTSEATDAPPSRSPEGTAYWCPSAWLPTGLTHRVRLEVADGRFTTVVPGTDPRPDDHRLPGVVLPGLANTHSHAFHRALRGRTHGDGGTFWTWRERMYALAGTLTPETYLDLARATYAEMALAGVTAVGEFHYLHHAPDGRPYAEPNVMAEALREAARDAGVRVTLLDTCYLAGGLAPGTGAPLPLDGPQLRFGDGDVEAWAERTASLRPDGHLRPAAAVHSVRAVTPPDLTAVADVARDRGVPLHVHVSEQPAENAACLAAYGTTPTGLLAETGALGPATTAVHAVHLTDDDIALLGAARAGVSICPSTEQDLGDGLAPVARLSAAGVRLSVGSDQHVLTDLLGEARLVEMHARLAGGTRGVLTPAALTTMLTADGHATLGDPGAGRIEPGARADLVAVRTDTPRTAGASPEQIVLVAGSSDVDTVIAGGAVVVSGGVHRLGDVGMLMTRAVDAAWSATARSATARSATAQSGAGRGGR</sequence>
<dbReference type="InterPro" id="IPR006680">
    <property type="entry name" value="Amidohydro-rel"/>
</dbReference>
<comment type="caution">
    <text evidence="3">The sequence shown here is derived from an EMBL/GenBank/DDBJ whole genome shotgun (WGS) entry which is preliminary data.</text>
</comment>
<gene>
    <name evidence="3" type="ORF">CSO01_17480</name>
</gene>
<keyword evidence="4" id="KW-1185">Reference proteome</keyword>
<name>A0A512PCU2_9CELL</name>
<evidence type="ECO:0000313" key="4">
    <source>
        <dbReference type="Proteomes" id="UP000321798"/>
    </source>
</evidence>
<reference evidence="3 4" key="1">
    <citation type="submission" date="2019-07" db="EMBL/GenBank/DDBJ databases">
        <title>Whole genome shotgun sequence of Cellulomonas soli NBRC 109434.</title>
        <authorList>
            <person name="Hosoyama A."/>
            <person name="Uohara A."/>
            <person name="Ohji S."/>
            <person name="Ichikawa N."/>
        </authorList>
    </citation>
    <scope>NUCLEOTIDE SEQUENCE [LARGE SCALE GENOMIC DNA]</scope>
    <source>
        <strain evidence="3 4">NBRC 109434</strain>
    </source>
</reference>
<dbReference type="NCBIfam" id="NF006681">
    <property type="entry name" value="PRK09229.1-2"/>
    <property type="match status" value="1"/>
</dbReference>
<dbReference type="SUPFAM" id="SSF51338">
    <property type="entry name" value="Composite domain of metallo-dependent hydrolases"/>
    <property type="match status" value="1"/>
</dbReference>
<accession>A0A512PCU2</accession>
<dbReference type="Proteomes" id="UP000321798">
    <property type="component" value="Unassembled WGS sequence"/>
</dbReference>
<dbReference type="SUPFAM" id="SSF51556">
    <property type="entry name" value="Metallo-dependent hydrolases"/>
    <property type="match status" value="1"/>
</dbReference>